<dbReference type="PROSITE" id="PS50885">
    <property type="entry name" value="HAMP"/>
    <property type="match status" value="1"/>
</dbReference>
<name>A0ABQ2GV26_9PSED</name>
<proteinExistence type="predicted"/>
<dbReference type="InterPro" id="IPR043128">
    <property type="entry name" value="Rev_trsase/Diguanyl_cyclase"/>
</dbReference>
<dbReference type="Proteomes" id="UP000616499">
    <property type="component" value="Unassembled WGS sequence"/>
</dbReference>
<dbReference type="EC" id="2.7.7.65" evidence="1"/>
<dbReference type="SUPFAM" id="SSF55781">
    <property type="entry name" value="GAF domain-like"/>
    <property type="match status" value="1"/>
</dbReference>
<dbReference type="EMBL" id="BMNW01000005">
    <property type="protein sequence ID" value="GGM12301.1"/>
    <property type="molecule type" value="Genomic_DNA"/>
</dbReference>
<evidence type="ECO:0000256" key="3">
    <source>
        <dbReference type="SAM" id="Phobius"/>
    </source>
</evidence>
<comment type="catalytic activity">
    <reaction evidence="2">
        <text>2 GTP = 3',3'-c-di-GMP + 2 diphosphate</text>
        <dbReference type="Rhea" id="RHEA:24898"/>
        <dbReference type="ChEBI" id="CHEBI:33019"/>
        <dbReference type="ChEBI" id="CHEBI:37565"/>
        <dbReference type="ChEBI" id="CHEBI:58805"/>
        <dbReference type="EC" id="2.7.7.65"/>
    </reaction>
</comment>
<dbReference type="InterPro" id="IPR029787">
    <property type="entry name" value="Nucleotide_cyclase"/>
</dbReference>
<dbReference type="InterPro" id="IPR003660">
    <property type="entry name" value="HAMP_dom"/>
</dbReference>
<dbReference type="PROSITE" id="PS50887">
    <property type="entry name" value="GGDEF"/>
    <property type="match status" value="1"/>
</dbReference>
<sequence>MAVETDNAHVELLERWPQGRHSLGWRLVIVTLGFCFFFTLVTVGVRTWAVWHEHVQQMDIELGLIEQVYRRTLTKAVWDMDQDAVEAHLDSAVHIESVARVQLTVLSAQHIPVVQVRSRTGWVDSNLAPVRRVPLVFSPYAGSKETVGELILYGNEDLLWSEMRSVVVSIVGFQLLQSILLAGLIILMFSRLVTVHIRRIALHLTELTPERLDLPLRLSRSAKREDELTLLVQGINQLQSNLSGYLGRQHMYEKELAAHRDQLAERVQVRTAELQSLTEAQQMVLLLSNRLIRAPYERLELYQQSCLSEVAQRLGACYALWYVREESGIYFRLAMHWRCETCIAPESQINAAQLAHLDVLLDQGGPVTFTSGKALSEVLSAYGAATFQLLDAEATAFVPVGAGDEQLGFLVFIRKEVADVWRPDEHALLAMTAQMLLHSTRHRVQLGDIMQTQEALREANAQLKELSRSDPLTGLPNRRHFDEVKNIEFSRAQRSGQPLSVLMCDIDFFKRYNDTYGHAQGDECLRLVASAMRGSIARAGDLVARLGGEEFAVLLPATDRAMAHLLAERLRQAVYDLAISHSGSSVASVVTLSIGSATFETGASTTFHELLELADRSLYQAKGDGRNRVVSATLKD</sequence>
<dbReference type="InterPro" id="IPR050469">
    <property type="entry name" value="Diguanylate_Cyclase"/>
</dbReference>
<dbReference type="Gene3D" id="3.30.70.270">
    <property type="match status" value="1"/>
</dbReference>
<organism evidence="6 7">
    <name type="scientific">Pseudomonas asuensis</name>
    <dbReference type="NCBI Taxonomy" id="1825787"/>
    <lineage>
        <taxon>Bacteria</taxon>
        <taxon>Pseudomonadati</taxon>
        <taxon>Pseudomonadota</taxon>
        <taxon>Gammaproteobacteria</taxon>
        <taxon>Pseudomonadales</taxon>
        <taxon>Pseudomonadaceae</taxon>
        <taxon>Pseudomonas</taxon>
    </lineage>
</organism>
<dbReference type="PANTHER" id="PTHR45138">
    <property type="entry name" value="REGULATORY COMPONENTS OF SENSORY TRANSDUCTION SYSTEM"/>
    <property type="match status" value="1"/>
</dbReference>
<dbReference type="Pfam" id="PF00990">
    <property type="entry name" value="GGDEF"/>
    <property type="match status" value="1"/>
</dbReference>
<dbReference type="SUPFAM" id="SSF55073">
    <property type="entry name" value="Nucleotide cyclase"/>
    <property type="match status" value="1"/>
</dbReference>
<dbReference type="InterPro" id="IPR000160">
    <property type="entry name" value="GGDEF_dom"/>
</dbReference>
<feature type="transmembrane region" description="Helical" evidence="3">
    <location>
        <begin position="166"/>
        <end position="189"/>
    </location>
</feature>
<evidence type="ECO:0000256" key="1">
    <source>
        <dbReference type="ARBA" id="ARBA00012528"/>
    </source>
</evidence>
<dbReference type="NCBIfam" id="TIGR00254">
    <property type="entry name" value="GGDEF"/>
    <property type="match status" value="1"/>
</dbReference>
<dbReference type="CDD" id="cd01949">
    <property type="entry name" value="GGDEF"/>
    <property type="match status" value="1"/>
</dbReference>
<accession>A0ABQ2GV26</accession>
<keyword evidence="3" id="KW-0472">Membrane</keyword>
<feature type="transmembrane region" description="Helical" evidence="3">
    <location>
        <begin position="23"/>
        <end position="45"/>
    </location>
</feature>
<comment type="caution">
    <text evidence="6">The sequence shown here is derived from an EMBL/GenBank/DDBJ whole genome shotgun (WGS) entry which is preliminary data.</text>
</comment>
<dbReference type="RefSeq" id="WP_188866383.1">
    <property type="nucleotide sequence ID" value="NZ_BMNW01000005.1"/>
</dbReference>
<evidence type="ECO:0000259" key="4">
    <source>
        <dbReference type="PROSITE" id="PS50885"/>
    </source>
</evidence>
<evidence type="ECO:0000313" key="6">
    <source>
        <dbReference type="EMBL" id="GGM12301.1"/>
    </source>
</evidence>
<feature type="domain" description="GGDEF" evidence="5">
    <location>
        <begin position="497"/>
        <end position="634"/>
    </location>
</feature>
<evidence type="ECO:0000259" key="5">
    <source>
        <dbReference type="PROSITE" id="PS50887"/>
    </source>
</evidence>
<gene>
    <name evidence="6" type="ORF">GCM10009425_24080</name>
</gene>
<protein>
    <recommendedName>
        <fullName evidence="1">diguanylate cyclase</fullName>
        <ecNumber evidence="1">2.7.7.65</ecNumber>
    </recommendedName>
</protein>
<keyword evidence="3" id="KW-1133">Transmembrane helix</keyword>
<keyword evidence="7" id="KW-1185">Reference proteome</keyword>
<feature type="domain" description="HAMP" evidence="4">
    <location>
        <begin position="191"/>
        <end position="247"/>
    </location>
</feature>
<evidence type="ECO:0000313" key="7">
    <source>
        <dbReference type="Proteomes" id="UP000616499"/>
    </source>
</evidence>
<keyword evidence="3" id="KW-0812">Transmembrane</keyword>
<evidence type="ECO:0000256" key="2">
    <source>
        <dbReference type="ARBA" id="ARBA00034247"/>
    </source>
</evidence>
<reference evidence="7" key="1">
    <citation type="journal article" date="2019" name="Int. J. Syst. Evol. Microbiol.">
        <title>The Global Catalogue of Microorganisms (GCM) 10K type strain sequencing project: providing services to taxonomists for standard genome sequencing and annotation.</title>
        <authorList>
            <consortium name="The Broad Institute Genomics Platform"/>
            <consortium name="The Broad Institute Genome Sequencing Center for Infectious Disease"/>
            <person name="Wu L."/>
            <person name="Ma J."/>
        </authorList>
    </citation>
    <scope>NUCLEOTIDE SEQUENCE [LARGE SCALE GENOMIC DNA]</scope>
    <source>
        <strain evidence="7">JCM 13501</strain>
    </source>
</reference>
<dbReference type="PANTHER" id="PTHR45138:SF9">
    <property type="entry name" value="DIGUANYLATE CYCLASE DGCM-RELATED"/>
    <property type="match status" value="1"/>
</dbReference>
<dbReference type="SMART" id="SM00267">
    <property type="entry name" value="GGDEF"/>
    <property type="match status" value="1"/>
</dbReference>